<name>A0A6J7HHF3_9ZZZZ</name>
<dbReference type="Pfam" id="PF19985">
    <property type="entry name" value="DUF6421"/>
    <property type="match status" value="1"/>
</dbReference>
<organism evidence="1">
    <name type="scientific">freshwater metagenome</name>
    <dbReference type="NCBI Taxonomy" id="449393"/>
    <lineage>
        <taxon>unclassified sequences</taxon>
        <taxon>metagenomes</taxon>
        <taxon>ecological metagenomes</taxon>
    </lineage>
</organism>
<evidence type="ECO:0000313" key="1">
    <source>
        <dbReference type="EMBL" id="CAB4919294.1"/>
    </source>
</evidence>
<proteinExistence type="predicted"/>
<reference evidence="1" key="1">
    <citation type="submission" date="2020-05" db="EMBL/GenBank/DDBJ databases">
        <authorList>
            <person name="Chiriac C."/>
            <person name="Salcher M."/>
            <person name="Ghai R."/>
            <person name="Kavagutti S V."/>
        </authorList>
    </citation>
    <scope>NUCLEOTIDE SEQUENCE</scope>
</reference>
<dbReference type="AlphaFoldDB" id="A0A6J7HHF3"/>
<sequence length="311" mass="35324">MPWPDWLAHLERERYDNEKFVPVTFVDHTSGYDSECAVLFPETVSVAERAANHFGGIFCDREAERFRRAVTAASGILRLDLPPDVAALCTSQRAAQDAYLLWDLVHDRAHSHGDLPFDPFMIRQRMPFWMYALEELRCDLTAFGEAVLLEEQGVAVARDTQRAILLDRLFRFPVTGTRVRNYDGLGGQLLFAYLHRTGRIHWTDNRLAVEWDTVGGGVLELRTLVEDLYRRGIDRTKLGHWRAAHELVATYVPAAAGSVWASRPLAEVDDPRVHVDQVLDDEFPLSIFYASLRQKMAPALERPVRPATIAA</sequence>
<gene>
    <name evidence="1" type="ORF">UFOPK3564_01736</name>
</gene>
<protein>
    <submittedName>
        <fullName evidence="1">Unannotated protein</fullName>
    </submittedName>
</protein>
<dbReference type="InterPro" id="IPR046306">
    <property type="entry name" value="DUF6421"/>
</dbReference>
<dbReference type="EMBL" id="CAFBMK010000097">
    <property type="protein sequence ID" value="CAB4919294.1"/>
    <property type="molecule type" value="Genomic_DNA"/>
</dbReference>
<accession>A0A6J7HHF3</accession>